<evidence type="ECO:0008006" key="4">
    <source>
        <dbReference type="Google" id="ProtNLM"/>
    </source>
</evidence>
<feature type="compositionally biased region" description="Low complexity" evidence="1">
    <location>
        <begin position="40"/>
        <end position="49"/>
    </location>
</feature>
<comment type="caution">
    <text evidence="2">The sequence shown here is derived from an EMBL/GenBank/DDBJ whole genome shotgun (WGS) entry which is preliminary data.</text>
</comment>
<evidence type="ECO:0000313" key="2">
    <source>
        <dbReference type="EMBL" id="KAJ8456689.1"/>
    </source>
</evidence>
<dbReference type="EMBL" id="JAPEVG010000645">
    <property type="protein sequence ID" value="KAJ8456689.1"/>
    <property type="molecule type" value="Genomic_DNA"/>
</dbReference>
<evidence type="ECO:0000313" key="3">
    <source>
        <dbReference type="Proteomes" id="UP001215151"/>
    </source>
</evidence>
<feature type="region of interest" description="Disordered" evidence="1">
    <location>
        <begin position="135"/>
        <end position="170"/>
    </location>
</feature>
<feature type="compositionally biased region" description="Polar residues" evidence="1">
    <location>
        <begin position="50"/>
        <end position="67"/>
    </location>
</feature>
<name>A0AAD7TI44_9APHY</name>
<feature type="compositionally biased region" description="Pro residues" evidence="1">
    <location>
        <begin position="141"/>
        <end position="150"/>
    </location>
</feature>
<feature type="region of interest" description="Disordered" evidence="1">
    <location>
        <begin position="40"/>
        <end position="89"/>
    </location>
</feature>
<dbReference type="Pfam" id="PF18759">
    <property type="entry name" value="Plavaka"/>
    <property type="match status" value="1"/>
</dbReference>
<gene>
    <name evidence="2" type="ORF">ONZ51_g11975</name>
</gene>
<organism evidence="2 3">
    <name type="scientific">Trametes cubensis</name>
    <dbReference type="NCBI Taxonomy" id="1111947"/>
    <lineage>
        <taxon>Eukaryota</taxon>
        <taxon>Fungi</taxon>
        <taxon>Dikarya</taxon>
        <taxon>Basidiomycota</taxon>
        <taxon>Agaricomycotina</taxon>
        <taxon>Agaricomycetes</taxon>
        <taxon>Polyporales</taxon>
        <taxon>Polyporaceae</taxon>
        <taxon>Trametes</taxon>
    </lineage>
</organism>
<sequence>MSTQPRRTCPGCSKSFTVTGYSSHLRQTTRLACIAVRDSGFSSSDSENSVHGTPSSTPEGNNGTQPENVAGDPDTSESEPVPFEGDYFGSYTAADFDDFDIYEEANDASMPVDQDDAADFDEDAADFDEDASNYEAQAGWEPPPRQPSNSPPSDARDPTPTELDGEDQGVDQTLRSRSQEQLHAKTYIVPFPSNLAGAPVNHRRPRERSAYERFQQHIDAANTNPFAPFTSRIDWELARWAKMRGPGSTAVSELLQIEGIATLLGLSYKNTRELNTIIDESLSSGRPRFIRREVVVADEVYEVFYRDIIECIRGLYGDPEFADLLVFAPEKHYADPEHQTRVYFDLHTGKWWWETQKELEARMPGATIIPIIISSDKTQLTIFGSKTAYPVYMTIGNLPKDVRRKPSRRGQILLAYLPSTRLPHISNQASRRRTLANLFHACMSHALAPLRKAGIQGIEVISGDGVARRGHPIFAMYIGDYPEQLLVTCCKNGTCPKCTIPREQVGESPNSNYAMRDLEQILKALDEFDNGSAVFSRACRDAGIKPVVNPFWRDLPYVDIFRSITPDLLHQLYQGVIKHLLAWLKNAYGPEELDARCRRLPPNHQIRLFMKGITTLQRVTGKEHGDMCRFLLGLIIGLPLTGGISPLRLVRAVRALLDFIYLAQYPAHTSNTLALLRDALQRFHANKAIFVQLNIRLHFRLPKLHALEHYVDSIKLFGTTDNYDTQYTERLHIDFAKDAYRATNHKDEFPQMTVWLERREKVLRHELYVRWRLERLTATRSSPSPDSSSNASSAVHPSPPPMPIIQASPAWTQIKITKWPSVKALSFEAAASQYGAPHLRDALARFVVSYRDPTLSHAEIERASLNVPFHFRKVEAYHKLKFLLEDAQQLGIMDTVHDVAHARPARHDKLGRLVPGRFDTVLINDGSGGRSGVQGYEVAQVRLVFKLPQRVCQELFPDVLAPRRTWRQTPA</sequence>
<protein>
    <recommendedName>
        <fullName evidence="4">C2H2-type domain-containing protein</fullName>
    </recommendedName>
</protein>
<feature type="region of interest" description="Disordered" evidence="1">
    <location>
        <begin position="779"/>
        <end position="799"/>
    </location>
</feature>
<dbReference type="AlphaFoldDB" id="A0AAD7TI44"/>
<accession>A0AAD7TI44</accession>
<proteinExistence type="predicted"/>
<evidence type="ECO:0000256" key="1">
    <source>
        <dbReference type="SAM" id="MobiDB-lite"/>
    </source>
</evidence>
<feature type="compositionally biased region" description="Low complexity" evidence="1">
    <location>
        <begin position="781"/>
        <end position="796"/>
    </location>
</feature>
<reference evidence="2" key="1">
    <citation type="submission" date="2022-11" db="EMBL/GenBank/DDBJ databases">
        <title>Genome Sequence of Cubamyces cubensis.</title>
        <authorList>
            <person name="Buettner E."/>
        </authorList>
    </citation>
    <scope>NUCLEOTIDE SEQUENCE</scope>
    <source>
        <strain evidence="2">MPL-01</strain>
    </source>
</reference>
<dbReference type="Proteomes" id="UP001215151">
    <property type="component" value="Unassembled WGS sequence"/>
</dbReference>
<dbReference type="InterPro" id="IPR041078">
    <property type="entry name" value="Plavaka"/>
</dbReference>
<keyword evidence="3" id="KW-1185">Reference proteome</keyword>